<feature type="region of interest" description="Disordered" evidence="6">
    <location>
        <begin position="153"/>
        <end position="172"/>
    </location>
</feature>
<evidence type="ECO:0000256" key="6">
    <source>
        <dbReference type="SAM" id="MobiDB-lite"/>
    </source>
</evidence>
<feature type="compositionally biased region" description="Low complexity" evidence="6">
    <location>
        <begin position="10"/>
        <end position="26"/>
    </location>
</feature>
<organism evidence="9 10">
    <name type="scientific">Phyllosticta citrichinensis</name>
    <dbReference type="NCBI Taxonomy" id="1130410"/>
    <lineage>
        <taxon>Eukaryota</taxon>
        <taxon>Fungi</taxon>
        <taxon>Dikarya</taxon>
        <taxon>Ascomycota</taxon>
        <taxon>Pezizomycotina</taxon>
        <taxon>Dothideomycetes</taxon>
        <taxon>Dothideomycetes incertae sedis</taxon>
        <taxon>Botryosphaeriales</taxon>
        <taxon>Phyllostictaceae</taxon>
        <taxon>Phyllosticta</taxon>
    </lineage>
</organism>
<feature type="compositionally biased region" description="Basic and acidic residues" evidence="6">
    <location>
        <begin position="297"/>
        <end position="320"/>
    </location>
</feature>
<evidence type="ECO:0000256" key="5">
    <source>
        <dbReference type="ARBA" id="ARBA00023136"/>
    </source>
</evidence>
<gene>
    <name evidence="9" type="ORF">IWX90DRAFT_415574</name>
</gene>
<reference evidence="9 10" key="1">
    <citation type="journal article" date="2022" name="G3 (Bethesda)">
        <title>Enemy or ally: a genomic approach to elucidate the lifestyle of Phyllosticta citrichinaensis.</title>
        <authorList>
            <person name="Buijs V.A."/>
            <person name="Groenewald J.Z."/>
            <person name="Haridas S."/>
            <person name="LaButti K.M."/>
            <person name="Lipzen A."/>
            <person name="Martin F.M."/>
            <person name="Barry K."/>
            <person name="Grigoriev I.V."/>
            <person name="Crous P.W."/>
            <person name="Seidl M.F."/>
        </authorList>
    </citation>
    <scope>NUCLEOTIDE SEQUENCE [LARGE SCALE GENOMIC DNA]</scope>
    <source>
        <strain evidence="9 10">CBS 129764</strain>
    </source>
</reference>
<evidence type="ECO:0000313" key="9">
    <source>
        <dbReference type="EMBL" id="KAK8163739.1"/>
    </source>
</evidence>
<evidence type="ECO:0000259" key="8">
    <source>
        <dbReference type="Pfam" id="PF02656"/>
    </source>
</evidence>
<evidence type="ECO:0000313" key="10">
    <source>
        <dbReference type="Proteomes" id="UP001456524"/>
    </source>
</evidence>
<feature type="transmembrane region" description="Helical" evidence="7">
    <location>
        <begin position="405"/>
        <end position="426"/>
    </location>
</feature>
<sequence length="516" mass="54729">MDHATGDRNASAATTSAETTKSSWSTRNDADFEDAGAGHDRSSSNTARRPGLDDVQRCATHFSTHLALALPSPSCPPFRFAFLSTWTPPLVPSNSFSNFLSSTITAPVIPSSYYLASEASPSLFRSSPALNQSSIRYSHASSSHRYALYTTTSTTSNSFSRTQPYRSAPALSTSNSDTVLDAFLNGSGGSSEAAGLSLGSGSFASGRDSPGRRSVVTFSEPMDTPGAERRRRLHEEQQRQAKSQEGDTGYVSSSADETTGILGADRNGGVRSYQATVGEGTSKPQVEQEETETEIDAESRDTDETATGRDAGHRSSRARESSLSSYASTVRSRRQGIGSASTSRDGRAHGNGSGASGVGNGSGNGAVVDAVEEGWWKKIADRYGSVELDNKGSVARDHLALERTFLAWLRTSLSFASIGIAVTQLFRLNTSLSSPSNPSDVHLRHVGKPLGATFIGVSIVILLIGFHRYFESQHYVIRGKFPASRGSVVIVSIIAAALIVTSLVVILAVAPKALER</sequence>
<dbReference type="PANTHER" id="PTHR34187">
    <property type="entry name" value="FGR18P"/>
    <property type="match status" value="1"/>
</dbReference>
<keyword evidence="10" id="KW-1185">Reference proteome</keyword>
<comment type="subcellular location">
    <subcellularLocation>
        <location evidence="1">Cell membrane</location>
        <topology evidence="1">Multi-pass membrane protein</topology>
    </subcellularLocation>
</comment>
<feature type="transmembrane region" description="Helical" evidence="7">
    <location>
        <begin position="446"/>
        <end position="466"/>
    </location>
</feature>
<dbReference type="InterPro" id="IPR052053">
    <property type="entry name" value="IM_YidH-like"/>
</dbReference>
<evidence type="ECO:0000256" key="2">
    <source>
        <dbReference type="ARBA" id="ARBA00022475"/>
    </source>
</evidence>
<protein>
    <recommendedName>
        <fullName evidence="8">DUF202 domain-containing protein</fullName>
    </recommendedName>
</protein>
<evidence type="ECO:0000256" key="3">
    <source>
        <dbReference type="ARBA" id="ARBA00022692"/>
    </source>
</evidence>
<feature type="compositionally biased region" description="Acidic residues" evidence="6">
    <location>
        <begin position="287"/>
        <end position="296"/>
    </location>
</feature>
<feature type="region of interest" description="Disordered" evidence="6">
    <location>
        <begin position="1"/>
        <end position="52"/>
    </location>
</feature>
<feature type="compositionally biased region" description="Low complexity" evidence="6">
    <location>
        <begin position="153"/>
        <end position="162"/>
    </location>
</feature>
<feature type="region of interest" description="Disordered" evidence="6">
    <location>
        <begin position="201"/>
        <end position="364"/>
    </location>
</feature>
<dbReference type="Pfam" id="PF02656">
    <property type="entry name" value="DUF202"/>
    <property type="match status" value="1"/>
</dbReference>
<feature type="compositionally biased region" description="Gly residues" evidence="6">
    <location>
        <begin position="349"/>
        <end position="364"/>
    </location>
</feature>
<dbReference type="InterPro" id="IPR003807">
    <property type="entry name" value="DUF202"/>
</dbReference>
<evidence type="ECO:0000256" key="1">
    <source>
        <dbReference type="ARBA" id="ARBA00004651"/>
    </source>
</evidence>
<keyword evidence="3 7" id="KW-0812">Transmembrane</keyword>
<dbReference type="Proteomes" id="UP001456524">
    <property type="component" value="Unassembled WGS sequence"/>
</dbReference>
<name>A0ABR1XPW3_9PEZI</name>
<evidence type="ECO:0000256" key="7">
    <source>
        <dbReference type="SAM" id="Phobius"/>
    </source>
</evidence>
<dbReference type="EMBL" id="JBBWUH010000006">
    <property type="protein sequence ID" value="KAK8163739.1"/>
    <property type="molecule type" value="Genomic_DNA"/>
</dbReference>
<keyword evidence="4 7" id="KW-1133">Transmembrane helix</keyword>
<dbReference type="PANTHER" id="PTHR34187:SF2">
    <property type="entry name" value="DUF202 DOMAIN-CONTAINING PROTEIN"/>
    <property type="match status" value="1"/>
</dbReference>
<proteinExistence type="predicted"/>
<feature type="transmembrane region" description="Helical" evidence="7">
    <location>
        <begin position="487"/>
        <end position="510"/>
    </location>
</feature>
<comment type="caution">
    <text evidence="9">The sequence shown here is derived from an EMBL/GenBank/DDBJ whole genome shotgun (WGS) entry which is preliminary data.</text>
</comment>
<feature type="domain" description="DUF202" evidence="8">
    <location>
        <begin position="396"/>
        <end position="474"/>
    </location>
</feature>
<evidence type="ECO:0000256" key="4">
    <source>
        <dbReference type="ARBA" id="ARBA00022989"/>
    </source>
</evidence>
<keyword evidence="5 7" id="KW-0472">Membrane</keyword>
<accession>A0ABR1XPW3</accession>
<keyword evidence="2" id="KW-1003">Cell membrane</keyword>
<feature type="compositionally biased region" description="Basic and acidic residues" evidence="6">
    <location>
        <begin position="233"/>
        <end position="245"/>
    </location>
</feature>